<keyword evidence="3" id="KW-1185">Reference proteome</keyword>
<sequence>MLLSPEIRFQSISVNDLQSLAEDLQRALPHSTITPINQRGKPVVWRVGDVAAIQLKNDDRKKPFMVLSLKEATIAPQHSDVDTLAKVLAVLPNRLDLQQDEEAGSGLVLSTAFLTTLYFFMMEKTASYNMGMMSFLAGGVVVLIVGLVMFGLRGRNAPEKGVSKLSLVLILPGFLMTAPLSLLNLPLMNYLRRFQGSRLLAQLG</sequence>
<feature type="transmembrane region" description="Helical" evidence="1">
    <location>
        <begin position="133"/>
        <end position="153"/>
    </location>
</feature>
<evidence type="ECO:0000313" key="2">
    <source>
        <dbReference type="EMBL" id="OJS98929.1"/>
    </source>
</evidence>
<gene>
    <name evidence="2" type="ORF">BEE62_01740</name>
</gene>
<accession>A0A1M2UUA1</accession>
<proteinExistence type="predicted"/>
<dbReference type="EMBL" id="MPKY01000001">
    <property type="protein sequence ID" value="OJS98929.1"/>
    <property type="molecule type" value="Genomic_DNA"/>
</dbReference>
<keyword evidence="1" id="KW-1133">Transmembrane helix</keyword>
<evidence type="ECO:0000256" key="1">
    <source>
        <dbReference type="SAM" id="Phobius"/>
    </source>
</evidence>
<feature type="transmembrane region" description="Helical" evidence="1">
    <location>
        <begin position="165"/>
        <end position="185"/>
    </location>
</feature>
<name>A0A1M2UUA1_MARNT</name>
<feature type="transmembrane region" description="Helical" evidence="1">
    <location>
        <begin position="103"/>
        <end position="121"/>
    </location>
</feature>
<reference evidence="2" key="1">
    <citation type="submission" date="2016-11" db="EMBL/GenBank/DDBJ databases">
        <title>Draft Genome Sequence of Marinobacter hydrocarbonoclasticus strain STW2, a polyaromatic aromatic hydrocarbon degrading and denitrifying bacterium from rhizosphere of Seagrass Enhalus acodoides.</title>
        <authorList>
            <person name="Ling J."/>
            <person name="Dong J."/>
        </authorList>
    </citation>
    <scope>NUCLEOTIDE SEQUENCE [LARGE SCALE GENOMIC DNA]</scope>
    <source>
        <strain evidence="2">STW2</strain>
    </source>
</reference>
<protein>
    <submittedName>
        <fullName evidence="2">Uncharacterized protein</fullName>
    </submittedName>
</protein>
<evidence type="ECO:0000313" key="3">
    <source>
        <dbReference type="Proteomes" id="UP000183986"/>
    </source>
</evidence>
<dbReference type="AlphaFoldDB" id="A0A1M2UUA1"/>
<organism evidence="2 3">
    <name type="scientific">Marinobacter nauticus</name>
    <name type="common">Marinobacter hydrocarbonoclasticus</name>
    <name type="synonym">Marinobacter aquaeolei</name>
    <dbReference type="NCBI Taxonomy" id="2743"/>
    <lineage>
        <taxon>Bacteria</taxon>
        <taxon>Pseudomonadati</taxon>
        <taxon>Pseudomonadota</taxon>
        <taxon>Gammaproteobacteria</taxon>
        <taxon>Pseudomonadales</taxon>
        <taxon>Marinobacteraceae</taxon>
        <taxon>Marinobacter</taxon>
    </lineage>
</organism>
<keyword evidence="1" id="KW-0472">Membrane</keyword>
<dbReference type="Proteomes" id="UP000183986">
    <property type="component" value="Unassembled WGS sequence"/>
</dbReference>
<comment type="caution">
    <text evidence="2">The sequence shown here is derived from an EMBL/GenBank/DDBJ whole genome shotgun (WGS) entry which is preliminary data.</text>
</comment>
<keyword evidence="1" id="KW-0812">Transmembrane</keyword>